<reference evidence="22" key="1">
    <citation type="journal article" date="2021" name="Mol. Ecol. Resour.">
        <title>Phylogenomic analyses of the genus Drosophila reveals genomic signals of climate adaptation.</title>
        <authorList>
            <person name="Li F."/>
            <person name="Rane R.V."/>
            <person name="Luria V."/>
            <person name="Xiong Z."/>
            <person name="Chen J."/>
            <person name="Li Z."/>
            <person name="Catullo R.A."/>
            <person name="Griffin P.C."/>
            <person name="Schiffer M."/>
            <person name="Pearce S."/>
            <person name="Lee S.F."/>
            <person name="McElroy K."/>
            <person name="Stocker A."/>
            <person name="Shirriffs J."/>
            <person name="Cockerell F."/>
            <person name="Coppin C."/>
            <person name="Sgro C.M."/>
            <person name="Karger A."/>
            <person name="Cain J.W."/>
            <person name="Weber J.A."/>
            <person name="Santpere G."/>
            <person name="Kirschner M.W."/>
            <person name="Hoffmann A.A."/>
            <person name="Oakeshott J.G."/>
            <person name="Zhang G."/>
        </authorList>
    </citation>
    <scope>NUCLEOTIDE SEQUENCE</scope>
    <source>
        <strain evidence="22">BGI-SZ-2011g</strain>
    </source>
</reference>
<evidence type="ECO:0000256" key="3">
    <source>
        <dbReference type="ARBA" id="ARBA00012187"/>
    </source>
</evidence>
<protein>
    <recommendedName>
        <fullName evidence="18">Histone-lysine N-methyltransferase Set8</fullName>
        <ecNumber evidence="3">2.1.1.361</ecNumber>
    </recommendedName>
    <alternativeName>
        <fullName evidence="19">PR/SET domain-containing protein 07</fullName>
    </alternativeName>
</protein>
<organism evidence="22 23">
    <name type="scientific">Drosophila rubida</name>
    <dbReference type="NCBI Taxonomy" id="30044"/>
    <lineage>
        <taxon>Eukaryota</taxon>
        <taxon>Metazoa</taxon>
        <taxon>Ecdysozoa</taxon>
        <taxon>Arthropoda</taxon>
        <taxon>Hexapoda</taxon>
        <taxon>Insecta</taxon>
        <taxon>Pterygota</taxon>
        <taxon>Neoptera</taxon>
        <taxon>Endopterygota</taxon>
        <taxon>Diptera</taxon>
        <taxon>Brachycera</taxon>
        <taxon>Muscomorpha</taxon>
        <taxon>Ephydroidea</taxon>
        <taxon>Drosophilidae</taxon>
        <taxon>Drosophila</taxon>
    </lineage>
</organism>
<evidence type="ECO:0000256" key="5">
    <source>
        <dbReference type="ARBA" id="ARBA00022491"/>
    </source>
</evidence>
<keyword evidence="12" id="KW-0805">Transcription regulation</keyword>
<dbReference type="EC" id="2.1.1.361" evidence="3"/>
<dbReference type="GO" id="GO:0051301">
    <property type="term" value="P:cell division"/>
    <property type="evidence" value="ECO:0007669"/>
    <property type="project" value="UniProtKB-KW"/>
</dbReference>
<comment type="function">
    <text evidence="17">Histone methyltransferase that specifically monomethylates 'Lys-20' of histone H4. H4 'Lys-20' monomethylation is enriched during mitosis and represents a specific tag for epigenetic transcriptional repression. Mainly functions in euchromatin regions, thereby playing a central role in the silencing of euchromatic genes. Required for cell proliferation, possibly by contributing to the maintenance of proper higher-order structure of DNA and chromosome condensation during mitosis.</text>
</comment>
<dbReference type="InterPro" id="IPR051760">
    <property type="entry name" value="KMT5A"/>
</dbReference>
<keyword evidence="9" id="KW-0949">S-adenosyl-L-methionine</keyword>
<feature type="compositionally biased region" description="Low complexity" evidence="20">
    <location>
        <begin position="477"/>
        <end position="494"/>
    </location>
</feature>
<evidence type="ECO:0000256" key="2">
    <source>
        <dbReference type="ARBA" id="ARBA00004286"/>
    </source>
</evidence>
<comment type="catalytic activity">
    <reaction evidence="16">
        <text>L-lysyl(20)-[histone H4] + S-adenosyl-L-methionine = N(6)-methyl-L-lysyl(20)-[histone H4] + S-adenosyl-L-homocysteine + H(+)</text>
        <dbReference type="Rhea" id="RHEA:60344"/>
        <dbReference type="Rhea" id="RHEA-COMP:15554"/>
        <dbReference type="Rhea" id="RHEA-COMP:15555"/>
        <dbReference type="ChEBI" id="CHEBI:15378"/>
        <dbReference type="ChEBI" id="CHEBI:29969"/>
        <dbReference type="ChEBI" id="CHEBI:57856"/>
        <dbReference type="ChEBI" id="CHEBI:59789"/>
        <dbReference type="ChEBI" id="CHEBI:61929"/>
        <dbReference type="EC" id="2.1.1.361"/>
    </reaction>
</comment>
<gene>
    <name evidence="22" type="ORF">KR093_004087</name>
</gene>
<feature type="region of interest" description="Disordered" evidence="20">
    <location>
        <begin position="448"/>
        <end position="517"/>
    </location>
</feature>
<dbReference type="GO" id="GO:0005634">
    <property type="term" value="C:nucleus"/>
    <property type="evidence" value="ECO:0007669"/>
    <property type="project" value="UniProtKB-SubCell"/>
</dbReference>
<keyword evidence="11" id="KW-0156">Chromatin regulator</keyword>
<evidence type="ECO:0000256" key="12">
    <source>
        <dbReference type="ARBA" id="ARBA00023015"/>
    </source>
</evidence>
<dbReference type="GO" id="GO:0043516">
    <property type="term" value="P:regulation of DNA damage response, signal transduction by p53 class mediator"/>
    <property type="evidence" value="ECO:0007669"/>
    <property type="project" value="TreeGrafter"/>
</dbReference>
<evidence type="ECO:0000256" key="10">
    <source>
        <dbReference type="ARBA" id="ARBA00022776"/>
    </source>
</evidence>
<dbReference type="GO" id="GO:0140944">
    <property type="term" value="F:histone H4K20 monomethyltransferase activity"/>
    <property type="evidence" value="ECO:0007669"/>
    <property type="project" value="UniProtKB-EC"/>
</dbReference>
<evidence type="ECO:0000256" key="9">
    <source>
        <dbReference type="ARBA" id="ARBA00022691"/>
    </source>
</evidence>
<dbReference type="Gene3D" id="2.170.270.10">
    <property type="entry name" value="SET domain"/>
    <property type="match status" value="1"/>
</dbReference>
<dbReference type="InterPro" id="IPR046341">
    <property type="entry name" value="SET_dom_sf"/>
</dbReference>
<dbReference type="InterPro" id="IPR001214">
    <property type="entry name" value="SET_dom"/>
</dbReference>
<accession>A0AAD4JUN7</accession>
<evidence type="ECO:0000256" key="20">
    <source>
        <dbReference type="SAM" id="MobiDB-lite"/>
    </source>
</evidence>
<dbReference type="CDD" id="cd10528">
    <property type="entry name" value="SET_SETD8"/>
    <property type="match status" value="1"/>
</dbReference>
<evidence type="ECO:0000256" key="14">
    <source>
        <dbReference type="ARBA" id="ARBA00023242"/>
    </source>
</evidence>
<evidence type="ECO:0000256" key="15">
    <source>
        <dbReference type="ARBA" id="ARBA00023306"/>
    </source>
</evidence>
<name>A0AAD4JUN7_9MUSC</name>
<evidence type="ECO:0000256" key="7">
    <source>
        <dbReference type="ARBA" id="ARBA00022618"/>
    </source>
</evidence>
<dbReference type="InterPro" id="IPR047266">
    <property type="entry name" value="KMT5A-like_SET"/>
</dbReference>
<proteinExistence type="predicted"/>
<evidence type="ECO:0000256" key="1">
    <source>
        <dbReference type="ARBA" id="ARBA00004123"/>
    </source>
</evidence>
<evidence type="ECO:0000259" key="21">
    <source>
        <dbReference type="PROSITE" id="PS50280"/>
    </source>
</evidence>
<feature type="compositionally biased region" description="Acidic residues" evidence="20">
    <location>
        <begin position="506"/>
        <end position="517"/>
    </location>
</feature>
<evidence type="ECO:0000256" key="16">
    <source>
        <dbReference type="ARBA" id="ARBA00047784"/>
    </source>
</evidence>
<dbReference type="GO" id="GO:0005700">
    <property type="term" value="C:polytene chromosome"/>
    <property type="evidence" value="ECO:0007669"/>
    <property type="project" value="TreeGrafter"/>
</dbReference>
<evidence type="ECO:0000256" key="13">
    <source>
        <dbReference type="ARBA" id="ARBA00023163"/>
    </source>
</evidence>
<keyword evidence="8" id="KW-0808">Transferase</keyword>
<evidence type="ECO:0000256" key="4">
    <source>
        <dbReference type="ARBA" id="ARBA00022454"/>
    </source>
</evidence>
<feature type="region of interest" description="Disordered" evidence="20">
    <location>
        <begin position="371"/>
        <end position="416"/>
    </location>
</feature>
<keyword evidence="10" id="KW-0498">Mitosis</keyword>
<keyword evidence="14" id="KW-0539">Nucleus</keyword>
<keyword evidence="23" id="KW-1185">Reference proteome</keyword>
<keyword evidence="5" id="KW-0678">Repressor</keyword>
<dbReference type="EMBL" id="JAJJHW010003409">
    <property type="protein sequence ID" value="KAH8359041.1"/>
    <property type="molecule type" value="Genomic_DNA"/>
</dbReference>
<keyword evidence="13" id="KW-0804">Transcription</keyword>
<dbReference type="FunFam" id="2.170.270.10:FF:000053">
    <property type="entry name" value="Histone-lysine N-methyltransferase"/>
    <property type="match status" value="1"/>
</dbReference>
<dbReference type="PROSITE" id="PS50280">
    <property type="entry name" value="SET"/>
    <property type="match status" value="1"/>
</dbReference>
<evidence type="ECO:0000256" key="17">
    <source>
        <dbReference type="ARBA" id="ARBA00055520"/>
    </source>
</evidence>
<dbReference type="Pfam" id="PF00856">
    <property type="entry name" value="SET"/>
    <property type="match status" value="1"/>
</dbReference>
<dbReference type="PANTHER" id="PTHR46167">
    <property type="entry name" value="N-LYSINE METHYLTRANSFERASE KMT5A"/>
    <property type="match status" value="1"/>
</dbReference>
<keyword evidence="6" id="KW-0489">Methyltransferase</keyword>
<evidence type="ECO:0000256" key="18">
    <source>
        <dbReference type="ARBA" id="ARBA00067793"/>
    </source>
</evidence>
<dbReference type="InterPro" id="IPR016858">
    <property type="entry name" value="KMT5A-like"/>
</dbReference>
<comment type="subcellular location">
    <subcellularLocation>
        <location evidence="2">Chromosome</location>
    </subcellularLocation>
    <subcellularLocation>
        <location evidence="1">Nucleus</location>
    </subcellularLocation>
</comment>
<feature type="compositionally biased region" description="Polar residues" evidence="20">
    <location>
        <begin position="379"/>
        <end position="395"/>
    </location>
</feature>
<dbReference type="PANTHER" id="PTHR46167:SF1">
    <property type="entry name" value="N-LYSINE METHYLTRANSFERASE KMT5A"/>
    <property type="match status" value="1"/>
</dbReference>
<feature type="domain" description="SET" evidence="21">
    <location>
        <begin position="615"/>
        <end position="736"/>
    </location>
</feature>
<evidence type="ECO:0000256" key="19">
    <source>
        <dbReference type="ARBA" id="ARBA00081773"/>
    </source>
</evidence>
<evidence type="ECO:0000313" key="23">
    <source>
        <dbReference type="Proteomes" id="UP001200034"/>
    </source>
</evidence>
<dbReference type="SUPFAM" id="SSF82199">
    <property type="entry name" value="SET domain"/>
    <property type="match status" value="1"/>
</dbReference>
<evidence type="ECO:0000256" key="6">
    <source>
        <dbReference type="ARBA" id="ARBA00022603"/>
    </source>
</evidence>
<comment type="caution">
    <text evidence="22">The sequence shown here is derived from an EMBL/GenBank/DDBJ whole genome shotgun (WGS) entry which is preliminary data.</text>
</comment>
<keyword evidence="15" id="KW-0131">Cell cycle</keyword>
<evidence type="ECO:0000256" key="8">
    <source>
        <dbReference type="ARBA" id="ARBA00022679"/>
    </source>
</evidence>
<sequence>MMMVRRRARPAKEQPALMVVTSNGGTVAAVSTGDTTATMPAMSAVPANNLLDDQYFASPKRKDCRLMKTNENLKAINNNAHIYNNNKDSKANTIATKPDVGRAIGVPLATRSQTRTIENFFRANAAAKSAHAKKMTTTILSLPTETTTATATATATTTITTEEQKTITINAALGQVDDEELLDEEEEAESLLLYDARSTTSPATSTSTSSPAYQIDDLEVEHSSNSNNDNINLAAEVGCNFIHQQTTATTITTATDIHLHRSALRDSHSSSHSSSSAATSDNIFLQEPVLTLDIDRTPTKASSIRINKSFEMANNAVFSSPPSVLSACVLNGRFNQIVTLTGHVLDEHELERERDREPSEEMQQQPLNGFELDQHDSSSCDSGVACSLTQGTSPAANGLRRRKPATPHRILCPSPIKTMARDAALLKGEAQSPRKSPRKLQSQLVAATGVCKSRRRLNQPKPQAPYHHNQQHHQHQQQHQQQQLQQQTIQQQQQKPSSMPPNDDVVVLDDEEDDDEDDVHALLKAAEERENQNKAKLMLKPTTVPVAAVKPKMPSKTAKAKTTAAAKSQPLAATNGNRELTEFFPVRRSVRKTKTAVKEEMMRNLEQAVLEERCEGLQIRHFTGKGRGVVAERRFKRNEFVVEYVGDLIAISEATDRERRYALDENAGCYMYYFKHKNQQYCIDATVDTGKLGRLINHSRNGNLMTKVVVIKQRPHLVLLAKDDIEPGEELTYDYGDRSKESLLHHPWLAF</sequence>
<dbReference type="GO" id="GO:0032259">
    <property type="term" value="P:methylation"/>
    <property type="evidence" value="ECO:0007669"/>
    <property type="project" value="UniProtKB-KW"/>
</dbReference>
<dbReference type="SMART" id="SM00317">
    <property type="entry name" value="SET"/>
    <property type="match status" value="1"/>
</dbReference>
<evidence type="ECO:0000313" key="22">
    <source>
        <dbReference type="EMBL" id="KAH8359041.1"/>
    </source>
</evidence>
<keyword evidence="7" id="KW-0132">Cell division</keyword>
<evidence type="ECO:0000256" key="11">
    <source>
        <dbReference type="ARBA" id="ARBA00022853"/>
    </source>
</evidence>
<dbReference type="GO" id="GO:0006357">
    <property type="term" value="P:regulation of transcription by RNA polymerase II"/>
    <property type="evidence" value="ECO:0007669"/>
    <property type="project" value="TreeGrafter"/>
</dbReference>
<keyword evidence="4" id="KW-0158">Chromosome</keyword>
<dbReference type="AlphaFoldDB" id="A0AAD4JUN7"/>
<dbReference type="PROSITE" id="PS51571">
    <property type="entry name" value="SAM_MT43_PR_SET"/>
    <property type="match status" value="1"/>
</dbReference>
<dbReference type="Proteomes" id="UP001200034">
    <property type="component" value="Unassembled WGS sequence"/>
</dbReference>